<evidence type="ECO:0000256" key="7">
    <source>
        <dbReference type="ARBA" id="ARBA00022723"/>
    </source>
</evidence>
<organism evidence="14 15">
    <name type="scientific">Prosthecobacter vanneervenii</name>
    <dbReference type="NCBI Taxonomy" id="48466"/>
    <lineage>
        <taxon>Bacteria</taxon>
        <taxon>Pseudomonadati</taxon>
        <taxon>Verrucomicrobiota</taxon>
        <taxon>Verrucomicrobiia</taxon>
        <taxon>Verrucomicrobiales</taxon>
        <taxon>Verrucomicrobiaceae</taxon>
        <taxon>Prosthecobacter</taxon>
    </lineage>
</organism>
<evidence type="ECO:0000256" key="10">
    <source>
        <dbReference type="ARBA" id="ARBA00022842"/>
    </source>
</evidence>
<dbReference type="PROSITE" id="PS50206">
    <property type="entry name" value="RHODANESE_3"/>
    <property type="match status" value="1"/>
</dbReference>
<dbReference type="GO" id="GO:0005737">
    <property type="term" value="C:cytoplasm"/>
    <property type="evidence" value="ECO:0007669"/>
    <property type="project" value="UniProtKB-SubCell"/>
</dbReference>
<keyword evidence="6 11" id="KW-0540">Nuclease</keyword>
<evidence type="ECO:0000256" key="2">
    <source>
        <dbReference type="ARBA" id="ARBA00004065"/>
    </source>
</evidence>
<dbReference type="PANTHER" id="PTHR10642:SF26">
    <property type="entry name" value="RIBONUCLEASE H1"/>
    <property type="match status" value="1"/>
</dbReference>
<evidence type="ECO:0000313" key="15">
    <source>
        <dbReference type="Proteomes" id="UP000590740"/>
    </source>
</evidence>
<dbReference type="Proteomes" id="UP000590740">
    <property type="component" value="Unassembled WGS sequence"/>
</dbReference>
<comment type="cofactor">
    <cofactor evidence="11">
        <name>Mg(2+)</name>
        <dbReference type="ChEBI" id="CHEBI:18420"/>
    </cofactor>
    <text evidence="11">Binds 1 Mg(2+) ion per subunit. May bind a second metal ion at a regulatory site, or after substrate binding.</text>
</comment>
<dbReference type="GO" id="GO:0004523">
    <property type="term" value="F:RNA-DNA hybrid ribonuclease activity"/>
    <property type="evidence" value="ECO:0007669"/>
    <property type="project" value="UniProtKB-UniRule"/>
</dbReference>
<dbReference type="GO" id="GO:0043137">
    <property type="term" value="P:DNA replication, removal of RNA primer"/>
    <property type="evidence" value="ECO:0007669"/>
    <property type="project" value="TreeGrafter"/>
</dbReference>
<feature type="domain" description="RNase H type-1" evidence="13">
    <location>
        <begin position="1"/>
        <end position="141"/>
    </location>
</feature>
<dbReference type="CDD" id="cd09278">
    <property type="entry name" value="RNase_HI_prokaryote_like"/>
    <property type="match status" value="1"/>
</dbReference>
<dbReference type="InterPro" id="IPR036397">
    <property type="entry name" value="RNaseH_sf"/>
</dbReference>
<comment type="function">
    <text evidence="2 11">Endonuclease that specifically degrades the RNA of RNA-DNA hybrids.</text>
</comment>
<dbReference type="InterPro" id="IPR012337">
    <property type="entry name" value="RNaseH-like_sf"/>
</dbReference>
<dbReference type="GO" id="GO:0003676">
    <property type="term" value="F:nucleic acid binding"/>
    <property type="evidence" value="ECO:0007669"/>
    <property type="project" value="InterPro"/>
</dbReference>
<evidence type="ECO:0000259" key="13">
    <source>
        <dbReference type="PROSITE" id="PS50879"/>
    </source>
</evidence>
<evidence type="ECO:0000256" key="11">
    <source>
        <dbReference type="HAMAP-Rule" id="MF_00042"/>
    </source>
</evidence>
<keyword evidence="8 11" id="KW-0255">Endonuclease</keyword>
<evidence type="ECO:0000256" key="5">
    <source>
        <dbReference type="ARBA" id="ARBA00012180"/>
    </source>
</evidence>
<evidence type="ECO:0000256" key="9">
    <source>
        <dbReference type="ARBA" id="ARBA00022801"/>
    </source>
</evidence>
<dbReference type="RefSeq" id="WP_343076565.1">
    <property type="nucleotide sequence ID" value="NZ_JACHIG010000006.1"/>
</dbReference>
<sequence>MKKIVIHSDGGCHGNPGPGGWAAVLVYGKHVRELKGGVPATTNNRMELQAAIEALRILKEPCEIDFHTDSQYVRQGISQWIAGWKRNGWLTSTRQPVKNADLWRALDTATARHTIRWHWVKGHAGHADNERCDTLANEAIAAVKAAHTPQQLHALLEQFKAQADE</sequence>
<evidence type="ECO:0000313" key="14">
    <source>
        <dbReference type="EMBL" id="MBB5033615.1"/>
    </source>
</evidence>
<dbReference type="InterPro" id="IPR022892">
    <property type="entry name" value="RNaseHI"/>
</dbReference>
<comment type="catalytic activity">
    <reaction evidence="1 11">
        <text>Endonucleolytic cleavage to 5'-phosphomonoester.</text>
        <dbReference type="EC" id="3.1.26.4"/>
    </reaction>
</comment>
<dbReference type="Gene3D" id="3.30.420.10">
    <property type="entry name" value="Ribonuclease H-like superfamily/Ribonuclease H"/>
    <property type="match status" value="1"/>
</dbReference>
<evidence type="ECO:0000259" key="12">
    <source>
        <dbReference type="PROSITE" id="PS50206"/>
    </source>
</evidence>
<dbReference type="FunFam" id="3.30.420.10:FF:000089">
    <property type="entry name" value="Ribonuclease H"/>
    <property type="match status" value="1"/>
</dbReference>
<dbReference type="HAMAP" id="MF_00042">
    <property type="entry name" value="RNase_H"/>
    <property type="match status" value="1"/>
</dbReference>
<feature type="binding site" evidence="11">
    <location>
        <position position="9"/>
    </location>
    <ligand>
        <name>Mg(2+)</name>
        <dbReference type="ChEBI" id="CHEBI:18420"/>
        <label>1</label>
    </ligand>
</feature>
<dbReference type="NCBIfam" id="NF001236">
    <property type="entry name" value="PRK00203.1"/>
    <property type="match status" value="1"/>
</dbReference>
<evidence type="ECO:0000256" key="8">
    <source>
        <dbReference type="ARBA" id="ARBA00022759"/>
    </source>
</evidence>
<keyword evidence="7 11" id="KW-0479">Metal-binding</keyword>
<gene>
    <name evidence="11" type="primary">rnhA</name>
    <name evidence="14" type="ORF">HNQ65_003203</name>
</gene>
<dbReference type="GO" id="GO:0000287">
    <property type="term" value="F:magnesium ion binding"/>
    <property type="evidence" value="ECO:0007669"/>
    <property type="project" value="UniProtKB-UniRule"/>
</dbReference>
<comment type="similarity">
    <text evidence="3 11">Belongs to the RNase H family.</text>
</comment>
<protein>
    <recommendedName>
        <fullName evidence="5 11">Ribonuclease H</fullName>
        <shortName evidence="11">RNase H</shortName>
        <ecNumber evidence="5 11">3.1.26.4</ecNumber>
    </recommendedName>
</protein>
<feature type="domain" description="Rhodanese" evidence="12">
    <location>
        <begin position="2"/>
        <end position="50"/>
    </location>
</feature>
<evidence type="ECO:0000256" key="3">
    <source>
        <dbReference type="ARBA" id="ARBA00005300"/>
    </source>
</evidence>
<dbReference type="InterPro" id="IPR050092">
    <property type="entry name" value="RNase_H"/>
</dbReference>
<dbReference type="SUPFAM" id="SSF53098">
    <property type="entry name" value="Ribonuclease H-like"/>
    <property type="match status" value="1"/>
</dbReference>
<dbReference type="EC" id="3.1.26.4" evidence="5 11"/>
<dbReference type="InterPro" id="IPR001763">
    <property type="entry name" value="Rhodanese-like_dom"/>
</dbReference>
<reference evidence="14 15" key="1">
    <citation type="submission" date="2020-08" db="EMBL/GenBank/DDBJ databases">
        <title>Genomic Encyclopedia of Type Strains, Phase IV (KMG-IV): sequencing the most valuable type-strain genomes for metagenomic binning, comparative biology and taxonomic classification.</title>
        <authorList>
            <person name="Goeker M."/>
        </authorList>
    </citation>
    <scope>NUCLEOTIDE SEQUENCE [LARGE SCALE GENOMIC DNA]</scope>
    <source>
        <strain evidence="14 15">DSM 12252</strain>
    </source>
</reference>
<feature type="binding site" evidence="11">
    <location>
        <position position="9"/>
    </location>
    <ligand>
        <name>Mg(2+)</name>
        <dbReference type="ChEBI" id="CHEBI:18420"/>
        <label>2</label>
    </ligand>
</feature>
<evidence type="ECO:0000256" key="1">
    <source>
        <dbReference type="ARBA" id="ARBA00000077"/>
    </source>
</evidence>
<name>A0A7W7YD11_9BACT</name>
<comment type="caution">
    <text evidence="14">The sequence shown here is derived from an EMBL/GenBank/DDBJ whole genome shotgun (WGS) entry which is preliminary data.</text>
</comment>
<dbReference type="Pfam" id="PF00075">
    <property type="entry name" value="RNase_H"/>
    <property type="match status" value="1"/>
</dbReference>
<evidence type="ECO:0000256" key="4">
    <source>
        <dbReference type="ARBA" id="ARBA00011245"/>
    </source>
</evidence>
<proteinExistence type="inferred from homology"/>
<comment type="subunit">
    <text evidence="4 11">Monomer.</text>
</comment>
<keyword evidence="9 11" id="KW-0378">Hydrolase</keyword>
<feature type="binding site" evidence="11">
    <location>
        <position position="47"/>
    </location>
    <ligand>
        <name>Mg(2+)</name>
        <dbReference type="ChEBI" id="CHEBI:18420"/>
        <label>1</label>
    </ligand>
</feature>
<feature type="binding site" evidence="11">
    <location>
        <position position="69"/>
    </location>
    <ligand>
        <name>Mg(2+)</name>
        <dbReference type="ChEBI" id="CHEBI:18420"/>
        <label>1</label>
    </ligand>
</feature>
<comment type="subcellular location">
    <subcellularLocation>
        <location evidence="11">Cytoplasm</location>
    </subcellularLocation>
</comment>
<evidence type="ECO:0000256" key="6">
    <source>
        <dbReference type="ARBA" id="ARBA00022722"/>
    </source>
</evidence>
<dbReference type="InterPro" id="IPR002156">
    <property type="entry name" value="RNaseH_domain"/>
</dbReference>
<dbReference type="AlphaFoldDB" id="A0A7W7YD11"/>
<dbReference type="EMBL" id="JACHIG010000006">
    <property type="protein sequence ID" value="MBB5033615.1"/>
    <property type="molecule type" value="Genomic_DNA"/>
</dbReference>
<accession>A0A7W7YD11</accession>
<feature type="binding site" evidence="11">
    <location>
        <position position="133"/>
    </location>
    <ligand>
        <name>Mg(2+)</name>
        <dbReference type="ChEBI" id="CHEBI:18420"/>
        <label>2</label>
    </ligand>
</feature>
<keyword evidence="15" id="KW-1185">Reference proteome</keyword>
<dbReference type="PANTHER" id="PTHR10642">
    <property type="entry name" value="RIBONUCLEASE H1"/>
    <property type="match status" value="1"/>
</dbReference>
<dbReference type="PROSITE" id="PS50879">
    <property type="entry name" value="RNASE_H_1"/>
    <property type="match status" value="1"/>
</dbReference>
<keyword evidence="11" id="KW-0963">Cytoplasm</keyword>
<keyword evidence="10 11" id="KW-0460">Magnesium</keyword>